<accession>A0A396HEX6</accession>
<dbReference type="GO" id="GO:0003677">
    <property type="term" value="F:DNA binding"/>
    <property type="evidence" value="ECO:0007669"/>
    <property type="project" value="UniProtKB-KW"/>
</dbReference>
<sequence>MRFYRSFVHILSDADISSGYLVLPWFGFGVDALPKTEGRLSIIDHCGSVWRCPMDFVRMGDSIFCRIGGDWKPLCIARRLTKGYAIKLAITDNSRSGVLHIRYAPLNCVHRGFVRSRNAADARHVYRVNHYFADCPLKKKCGAS</sequence>
<protein>
    <submittedName>
        <fullName evidence="6">Putative DNA-binding pseudobarrel domain-containing protein</fullName>
    </submittedName>
</protein>
<evidence type="ECO:0000256" key="2">
    <source>
        <dbReference type="ARBA" id="ARBA00023015"/>
    </source>
</evidence>
<dbReference type="Proteomes" id="UP000265566">
    <property type="component" value="Chromosome 6"/>
</dbReference>
<evidence type="ECO:0000256" key="5">
    <source>
        <dbReference type="ARBA" id="ARBA00023242"/>
    </source>
</evidence>
<dbReference type="InterPro" id="IPR015300">
    <property type="entry name" value="DNA-bd_pseudobarrel_sf"/>
</dbReference>
<comment type="subcellular location">
    <subcellularLocation>
        <location evidence="1">Nucleus</location>
    </subcellularLocation>
</comment>
<dbReference type="Gramene" id="rna36424">
    <property type="protein sequence ID" value="RHN51869.1"/>
    <property type="gene ID" value="gene36424"/>
</dbReference>
<keyword evidence="2" id="KW-0805">Transcription regulation</keyword>
<keyword evidence="3 6" id="KW-0238">DNA-binding</keyword>
<dbReference type="GO" id="GO:0005634">
    <property type="term" value="C:nucleus"/>
    <property type="evidence" value="ECO:0007669"/>
    <property type="project" value="UniProtKB-SubCell"/>
</dbReference>
<reference evidence="6" key="1">
    <citation type="journal article" date="2018" name="Nat. Plants">
        <title>Whole-genome landscape of Medicago truncatula symbiotic genes.</title>
        <authorList>
            <person name="Pecrix Y."/>
            <person name="Gamas P."/>
            <person name="Carrere S."/>
        </authorList>
    </citation>
    <scope>NUCLEOTIDE SEQUENCE</scope>
    <source>
        <tissue evidence="6">Leaves</tissue>
    </source>
</reference>
<proteinExistence type="predicted"/>
<evidence type="ECO:0000256" key="4">
    <source>
        <dbReference type="ARBA" id="ARBA00023163"/>
    </source>
</evidence>
<keyword evidence="4" id="KW-0804">Transcription</keyword>
<comment type="caution">
    <text evidence="6">The sequence shown here is derived from an EMBL/GenBank/DDBJ whole genome shotgun (WGS) entry which is preliminary data.</text>
</comment>
<gene>
    <name evidence="6" type="ORF">MtrunA17_Chr6g0473921</name>
</gene>
<dbReference type="EMBL" id="PSQE01000006">
    <property type="protein sequence ID" value="RHN51869.1"/>
    <property type="molecule type" value="Genomic_DNA"/>
</dbReference>
<evidence type="ECO:0000256" key="1">
    <source>
        <dbReference type="ARBA" id="ARBA00004123"/>
    </source>
</evidence>
<evidence type="ECO:0000256" key="3">
    <source>
        <dbReference type="ARBA" id="ARBA00023125"/>
    </source>
</evidence>
<dbReference type="AlphaFoldDB" id="A0A396HEX6"/>
<name>A0A396HEX6_MEDTR</name>
<dbReference type="SUPFAM" id="SSF101936">
    <property type="entry name" value="DNA-binding pseudobarrel domain"/>
    <property type="match status" value="1"/>
</dbReference>
<organism evidence="6">
    <name type="scientific">Medicago truncatula</name>
    <name type="common">Barrel medic</name>
    <name type="synonym">Medicago tribuloides</name>
    <dbReference type="NCBI Taxonomy" id="3880"/>
    <lineage>
        <taxon>Eukaryota</taxon>
        <taxon>Viridiplantae</taxon>
        <taxon>Streptophyta</taxon>
        <taxon>Embryophyta</taxon>
        <taxon>Tracheophyta</taxon>
        <taxon>Spermatophyta</taxon>
        <taxon>Magnoliopsida</taxon>
        <taxon>eudicotyledons</taxon>
        <taxon>Gunneridae</taxon>
        <taxon>Pentapetalae</taxon>
        <taxon>rosids</taxon>
        <taxon>fabids</taxon>
        <taxon>Fabales</taxon>
        <taxon>Fabaceae</taxon>
        <taxon>Papilionoideae</taxon>
        <taxon>50 kb inversion clade</taxon>
        <taxon>NPAAA clade</taxon>
        <taxon>Hologalegina</taxon>
        <taxon>IRL clade</taxon>
        <taxon>Trifolieae</taxon>
        <taxon>Medicago</taxon>
    </lineage>
</organism>
<evidence type="ECO:0000313" key="6">
    <source>
        <dbReference type="EMBL" id="RHN51869.1"/>
    </source>
</evidence>
<keyword evidence="5" id="KW-0539">Nucleus</keyword>